<evidence type="ECO:0000313" key="4">
    <source>
        <dbReference type="Proteomes" id="UP000755577"/>
    </source>
</evidence>
<dbReference type="AlphaFoldDB" id="A0A6P2GFP7"/>
<name>A0A6P2GFP7_9BURK</name>
<accession>A0A6P2GFP7</accession>
<proteinExistence type="predicted"/>
<dbReference type="Proteomes" id="UP000494201">
    <property type="component" value="Unassembled WGS sequence"/>
</dbReference>
<protein>
    <submittedName>
        <fullName evidence="2">Uncharacterized protein</fullName>
    </submittedName>
</protein>
<dbReference type="RefSeq" id="WP_174927486.1">
    <property type="nucleotide sequence ID" value="NZ_CABVLY010000019.1"/>
</dbReference>
<evidence type="ECO:0000313" key="2">
    <source>
        <dbReference type="EMBL" id="VVU51849.1"/>
    </source>
</evidence>
<organism evidence="2 3">
    <name type="scientific">Burkholderia anthina</name>
    <dbReference type="NCBI Taxonomy" id="179879"/>
    <lineage>
        <taxon>Bacteria</taxon>
        <taxon>Pseudomonadati</taxon>
        <taxon>Pseudomonadota</taxon>
        <taxon>Betaproteobacteria</taxon>
        <taxon>Burkholderiales</taxon>
        <taxon>Burkholderiaceae</taxon>
        <taxon>Burkholderia</taxon>
        <taxon>Burkholderia cepacia complex</taxon>
    </lineage>
</organism>
<dbReference type="Proteomes" id="UP000755577">
    <property type="component" value="Unassembled WGS sequence"/>
</dbReference>
<reference evidence="2 3" key="1">
    <citation type="submission" date="2019-09" db="EMBL/GenBank/DDBJ databases">
        <authorList>
            <person name="Depoorter E."/>
        </authorList>
    </citation>
    <scope>NUCLEOTIDE SEQUENCE [LARGE SCALE GENOMIC DNA]</scope>
    <source>
        <strain evidence="2">LMG 20980</strain>
    </source>
</reference>
<sequence length="171" mass="19158">MNKTLTDEQILSIAEKHHASHPGVDEWWEFRDRADVIAFARALLADQQPEPRAEVVDDKTKRLIKTLSDIIHDQTVAMQSAIIEWQHGKGAKAALSWIVNTLEGPGHLPDFDAPHGKHAQFWFNANQANPLPTCFCGNPSSSLWMGQGFCCEEHYRKARAKYDAARAGEGQ</sequence>
<reference evidence="1 4" key="2">
    <citation type="submission" date="2021-02" db="EMBL/GenBank/DDBJ databases">
        <title>Draft genome of the type strains Burkholderia anthina DSM16086.</title>
        <authorList>
            <person name="Hertel R."/>
            <person name="Meissner J."/>
            <person name="Poehlein A."/>
            <person name="Daniel R."/>
            <person name="Commichau F.M."/>
        </authorList>
    </citation>
    <scope>NUCLEOTIDE SEQUENCE [LARGE SCALE GENOMIC DNA]</scope>
    <source>
        <strain evidence="1 4">DSM 16086</strain>
    </source>
</reference>
<dbReference type="EMBL" id="JAFCIQ010000022">
    <property type="protein sequence ID" value="MBM2769875.1"/>
    <property type="molecule type" value="Genomic_DNA"/>
</dbReference>
<gene>
    <name evidence="2" type="ORF">BAN20980_04572</name>
    <name evidence="1" type="ORF">JQK92_26015</name>
</gene>
<evidence type="ECO:0000313" key="1">
    <source>
        <dbReference type="EMBL" id="MBM2769875.1"/>
    </source>
</evidence>
<dbReference type="GeneID" id="56502637"/>
<evidence type="ECO:0000313" key="3">
    <source>
        <dbReference type="Proteomes" id="UP000494201"/>
    </source>
</evidence>
<dbReference type="EMBL" id="CABVLY010000019">
    <property type="protein sequence ID" value="VVU51849.1"/>
    <property type="molecule type" value="Genomic_DNA"/>
</dbReference>
<keyword evidence="4" id="KW-1185">Reference proteome</keyword>